<organism evidence="1 2">
    <name type="scientific">Schistosoma japonicum</name>
    <name type="common">Blood fluke</name>
    <dbReference type="NCBI Taxonomy" id="6182"/>
    <lineage>
        <taxon>Eukaryota</taxon>
        <taxon>Metazoa</taxon>
        <taxon>Spiralia</taxon>
        <taxon>Lophotrochozoa</taxon>
        <taxon>Platyhelminthes</taxon>
        <taxon>Trematoda</taxon>
        <taxon>Digenea</taxon>
        <taxon>Strigeidida</taxon>
        <taxon>Schistosomatoidea</taxon>
        <taxon>Schistosomatidae</taxon>
        <taxon>Schistosoma</taxon>
    </lineage>
</organism>
<name>A0A4Z2CK39_SCHJA</name>
<evidence type="ECO:0000313" key="2">
    <source>
        <dbReference type="Proteomes" id="UP000311919"/>
    </source>
</evidence>
<protein>
    <submittedName>
        <fullName evidence="1">Uncharacterized protein</fullName>
    </submittedName>
</protein>
<proteinExistence type="predicted"/>
<gene>
    <name evidence="1" type="ORF">EWB00_001637</name>
</gene>
<dbReference type="Proteomes" id="UP000311919">
    <property type="component" value="Unassembled WGS sequence"/>
</dbReference>
<comment type="caution">
    <text evidence="1">The sequence shown here is derived from an EMBL/GenBank/DDBJ whole genome shotgun (WGS) entry which is preliminary data.</text>
</comment>
<accession>A0A4Z2CK39</accession>
<reference evidence="1 2" key="1">
    <citation type="submission" date="2019-03" db="EMBL/GenBank/DDBJ databases">
        <title>An improved genome assembly of the fluke Schistosoma japonicum.</title>
        <authorList>
            <person name="Hu W."/>
            <person name="Luo F."/>
            <person name="Yin M."/>
            <person name="Mo X."/>
            <person name="Sun C."/>
            <person name="Wu Q."/>
            <person name="Zhu B."/>
            <person name="Xiang M."/>
            <person name="Wang J."/>
            <person name="Wang Y."/>
            <person name="Zhang T."/>
            <person name="Xu B."/>
            <person name="Zheng H."/>
            <person name="Feng Z."/>
        </authorList>
    </citation>
    <scope>NUCLEOTIDE SEQUENCE [LARGE SCALE GENOMIC DNA]</scope>
    <source>
        <strain evidence="1">HuSjv2</strain>
        <tissue evidence="1">Worms</tissue>
    </source>
</reference>
<keyword evidence="2" id="KW-1185">Reference proteome</keyword>
<dbReference type="AlphaFoldDB" id="A0A4Z2CK39"/>
<sequence length="105" mass="12053">MEGGRRGREKRENGRFCVRTLGAQLLSLVSREAHEELALPGTGAGEHWEERGRWSLEVFPREMCWSPNPSCFECEFIWKHVTKVKEAVQWRCVLLKKGAEGHGDT</sequence>
<dbReference type="EMBL" id="SKCS01001461">
    <property type="protein sequence ID" value="TNN04561.1"/>
    <property type="molecule type" value="Genomic_DNA"/>
</dbReference>
<evidence type="ECO:0000313" key="1">
    <source>
        <dbReference type="EMBL" id="TNN04561.1"/>
    </source>
</evidence>